<dbReference type="GO" id="GO:0004129">
    <property type="term" value="F:cytochrome-c oxidase activity"/>
    <property type="evidence" value="ECO:0007669"/>
    <property type="project" value="UniProtKB-EC"/>
</dbReference>
<keyword evidence="20 24" id="KW-0186">Copper</keyword>
<keyword evidence="13 24" id="KW-0479">Metal-binding</keyword>
<evidence type="ECO:0000256" key="13">
    <source>
        <dbReference type="ARBA" id="ARBA00022723"/>
    </source>
</evidence>
<dbReference type="InterPro" id="IPR000883">
    <property type="entry name" value="Cyt_C_Oxase_1"/>
</dbReference>
<dbReference type="GO" id="GO:0020037">
    <property type="term" value="F:heme binding"/>
    <property type="evidence" value="ECO:0007669"/>
    <property type="project" value="InterPro"/>
</dbReference>
<keyword evidence="14 24" id="KW-0999">Mitochondrion inner membrane</keyword>
<dbReference type="FunFam" id="1.20.210.10:FF:000001">
    <property type="entry name" value="Cytochrome c oxidase subunit 1"/>
    <property type="match status" value="1"/>
</dbReference>
<feature type="transmembrane region" description="Helical" evidence="25">
    <location>
        <begin position="337"/>
        <end position="357"/>
    </location>
</feature>
<dbReference type="PANTHER" id="PTHR10422:SF18">
    <property type="entry name" value="CYTOCHROME C OXIDASE SUBUNIT 1"/>
    <property type="match status" value="1"/>
</dbReference>
<feature type="transmembrane region" description="Helical" evidence="25">
    <location>
        <begin position="301"/>
        <end position="325"/>
    </location>
</feature>
<evidence type="ECO:0000256" key="3">
    <source>
        <dbReference type="ARBA" id="ARBA00004448"/>
    </source>
</evidence>
<comment type="subcellular location">
    <subcellularLocation>
        <location evidence="3 24">Mitochondrion inner membrane</location>
        <topology evidence="3 24">Multi-pass membrane protein</topology>
    </subcellularLocation>
</comment>
<reference evidence="27" key="1">
    <citation type="submission" date="2015-09" db="EMBL/GenBank/DDBJ databases">
        <title>Staphyliniformia phylogenetics from de novo mitogenomic assemblies.</title>
        <authorList>
            <person name="Favreau E.A."/>
            <person name="Linard B."/>
            <person name="Vogler A.P."/>
        </authorList>
    </citation>
    <scope>NUCLEOTIDE SEQUENCE</scope>
</reference>
<comment type="cofactor">
    <cofactor evidence="2">
        <name>heme</name>
        <dbReference type="ChEBI" id="CHEBI:30413"/>
    </cofactor>
</comment>
<feature type="transmembrane region" description="Helical" evidence="25">
    <location>
        <begin position="269"/>
        <end position="289"/>
    </location>
</feature>
<keyword evidence="22 24" id="KW-0472">Membrane</keyword>
<dbReference type="UniPathway" id="UPA00705"/>
<keyword evidence="10 24" id="KW-0349">Heme</keyword>
<dbReference type="Pfam" id="PF00115">
    <property type="entry name" value="COX1"/>
    <property type="match status" value="1"/>
</dbReference>
<dbReference type="InterPro" id="IPR036927">
    <property type="entry name" value="Cyt_c_oxase-like_su1_sf"/>
</dbReference>
<evidence type="ECO:0000256" key="14">
    <source>
        <dbReference type="ARBA" id="ARBA00022792"/>
    </source>
</evidence>
<dbReference type="InterPro" id="IPR023616">
    <property type="entry name" value="Cyt_c_oxase-like_su1_dom"/>
</dbReference>
<keyword evidence="17 24" id="KW-0249">Electron transport</keyword>
<evidence type="ECO:0000256" key="19">
    <source>
        <dbReference type="ARBA" id="ARBA00023004"/>
    </source>
</evidence>
<protein>
    <recommendedName>
        <fullName evidence="8 24">Cytochrome c oxidase subunit 1</fullName>
        <ecNumber evidence="7 24">7.1.1.9</ecNumber>
    </recommendedName>
</protein>
<dbReference type="GO" id="GO:0006123">
    <property type="term" value="P:mitochondrial electron transport, cytochrome c to oxygen"/>
    <property type="evidence" value="ECO:0007669"/>
    <property type="project" value="TreeGrafter"/>
</dbReference>
<dbReference type="InterPro" id="IPR023615">
    <property type="entry name" value="Cyt_c_Oxase_su1_BS"/>
</dbReference>
<evidence type="ECO:0000256" key="17">
    <source>
        <dbReference type="ARBA" id="ARBA00022982"/>
    </source>
</evidence>
<evidence type="ECO:0000256" key="20">
    <source>
        <dbReference type="ARBA" id="ARBA00023008"/>
    </source>
</evidence>
<evidence type="ECO:0000256" key="12">
    <source>
        <dbReference type="ARBA" id="ARBA00022692"/>
    </source>
</evidence>
<feature type="domain" description="Cytochrome oxidase subunit I profile" evidence="26">
    <location>
        <begin position="1"/>
        <end position="510"/>
    </location>
</feature>
<evidence type="ECO:0000256" key="23">
    <source>
        <dbReference type="ARBA" id="ARBA00049512"/>
    </source>
</evidence>
<name>A0A0S2M8Z5_9COLE</name>
<organism evidence="27">
    <name type="scientific">Stenus comma</name>
    <dbReference type="NCBI Taxonomy" id="513399"/>
    <lineage>
        <taxon>Eukaryota</taxon>
        <taxon>Metazoa</taxon>
        <taxon>Ecdysozoa</taxon>
        <taxon>Arthropoda</taxon>
        <taxon>Hexapoda</taxon>
        <taxon>Insecta</taxon>
        <taxon>Pterygota</taxon>
        <taxon>Neoptera</taxon>
        <taxon>Endopterygota</taxon>
        <taxon>Coleoptera</taxon>
        <taxon>Polyphaga</taxon>
        <taxon>Staphyliniformia</taxon>
        <taxon>Staphylinidae</taxon>
        <taxon>Staphylininae group</taxon>
        <taxon>Steninae</taxon>
        <taxon>Stenus</taxon>
    </lineage>
</organism>
<dbReference type="EMBL" id="KT780694">
    <property type="protein sequence ID" value="ALO71139.1"/>
    <property type="molecule type" value="Genomic_DNA"/>
</dbReference>
<dbReference type="GO" id="GO:0015990">
    <property type="term" value="P:electron transport coupled proton transport"/>
    <property type="evidence" value="ECO:0007669"/>
    <property type="project" value="TreeGrafter"/>
</dbReference>
<feature type="transmembrane region" description="Helical" evidence="25">
    <location>
        <begin position="377"/>
        <end position="398"/>
    </location>
</feature>
<sequence>MNKWLFSTNHKDIGTLYFIFGSWAGMVGTSLSLLIRAELGNPGSLIGDDQIYNVIVTAHAFIMIFFMVMPIMIGGFGNWLVPLMLGAPDMAFPRMNNMSFWLLPPSLSLLLMSSIVESGAGTGWTVYPPLSSNIAHSGASVDLAIFSLHLAGISSILGAINFITTIFNMRTMKLQLDCLPLFVWSVSITALLLLLSLPVLAGAITMLLTDRNLNTSFFDPAGGGDPILYQHLFWFFGHPEVYILILPGFGLISHIIMNESGKKETFGSLGMIYAMLAIGILGFVVWAHHMFTVGMDVDTRAYFTSATMIIAIPTGIKIFSWLATLHGTQINYSSSMLWALGFVFLFTVGGLTGVILANSSIDIILHDTYYVVAHFHYVLSMGAVFAIMAGLMQWYSLLTGFTMNTKFLKIQFISMFIGVNFTFFPQHFLGLAGMPRRYSDYPDMFMTWNMISSIGSLISMTSIFLFLFIVWESFSSMRMIITNYNYSTSIEWMQFTPPMEHCYSELPFLSKF</sequence>
<keyword evidence="21 24" id="KW-0496">Mitochondrion</keyword>
<evidence type="ECO:0000256" key="4">
    <source>
        <dbReference type="ARBA" id="ARBA00004673"/>
    </source>
</evidence>
<evidence type="ECO:0000256" key="18">
    <source>
        <dbReference type="ARBA" id="ARBA00022989"/>
    </source>
</evidence>
<evidence type="ECO:0000256" key="16">
    <source>
        <dbReference type="ARBA" id="ARBA00022967"/>
    </source>
</evidence>
<proteinExistence type="inferred from homology"/>
<geneLocation type="mitochondrion" evidence="27"/>
<keyword evidence="16" id="KW-1278">Translocase</keyword>
<feature type="transmembrane region" description="Helical" evidence="25">
    <location>
        <begin position="144"/>
        <end position="169"/>
    </location>
</feature>
<evidence type="ECO:0000256" key="11">
    <source>
        <dbReference type="ARBA" id="ARBA00022660"/>
    </source>
</evidence>
<evidence type="ECO:0000256" key="15">
    <source>
        <dbReference type="ARBA" id="ARBA00022842"/>
    </source>
</evidence>
<keyword evidence="19 24" id="KW-0408">Iron</keyword>
<feature type="transmembrane region" description="Helical" evidence="25">
    <location>
        <begin position="410"/>
        <end position="428"/>
    </location>
</feature>
<evidence type="ECO:0000256" key="2">
    <source>
        <dbReference type="ARBA" id="ARBA00001971"/>
    </source>
</evidence>
<comment type="catalytic activity">
    <reaction evidence="23">
        <text>4 Fe(II)-[cytochrome c] + O2 + 8 H(+)(in) = 4 Fe(III)-[cytochrome c] + 2 H2O + 4 H(+)(out)</text>
        <dbReference type="Rhea" id="RHEA:11436"/>
        <dbReference type="Rhea" id="RHEA-COMP:10350"/>
        <dbReference type="Rhea" id="RHEA-COMP:14399"/>
        <dbReference type="ChEBI" id="CHEBI:15377"/>
        <dbReference type="ChEBI" id="CHEBI:15378"/>
        <dbReference type="ChEBI" id="CHEBI:15379"/>
        <dbReference type="ChEBI" id="CHEBI:29033"/>
        <dbReference type="ChEBI" id="CHEBI:29034"/>
        <dbReference type="EC" id="7.1.1.9"/>
    </reaction>
    <physiologicalReaction direction="left-to-right" evidence="23">
        <dbReference type="Rhea" id="RHEA:11437"/>
    </physiologicalReaction>
</comment>
<gene>
    <name evidence="27" type="primary">cox1</name>
</gene>
<dbReference type="Gene3D" id="1.20.210.10">
    <property type="entry name" value="Cytochrome c oxidase-like, subunit I domain"/>
    <property type="match status" value="1"/>
</dbReference>
<comment type="function">
    <text evidence="24">Component of the cytochrome c oxidase, the last enzyme in the mitochondrial electron transport chain which drives oxidative phosphorylation. The respiratory chain contains 3 multisubunit complexes succinate dehydrogenase (complex II, CII), ubiquinol-cytochrome c oxidoreductase (cytochrome b-c1 complex, complex III, CIII) and cytochrome c oxidase (complex IV, CIV), that cooperate to transfer electrons derived from NADH and succinate to molecular oxygen, creating an electrochemical gradient over the inner membrane that drives transmembrane transport and the ATP synthase. Cytochrome c oxidase is the component of the respiratory chain that catalyzes the reduction of oxygen to water. Electrons originating from reduced cytochrome c in the intermembrane space (IMS) are transferred via the dinuclear copper A center (CU(A)) of subunit 2 and heme A of subunit 1 to the active site in subunit 1, a binuclear center (BNC) formed by heme A3 and copper B (CU(B)). The BNC reduces molecular oxygen to 2 water molecules using 4 electrons from cytochrome c in the IMS and 4 protons from the mitochondrial matrix.</text>
</comment>
<dbReference type="SUPFAM" id="SSF81442">
    <property type="entry name" value="Cytochrome c oxidase subunit I-like"/>
    <property type="match status" value="1"/>
</dbReference>
<keyword evidence="11 24" id="KW-0679">Respiratory chain</keyword>
<comment type="similarity">
    <text evidence="5 24">Belongs to the heme-copper respiratory oxidase family.</text>
</comment>
<evidence type="ECO:0000256" key="1">
    <source>
        <dbReference type="ARBA" id="ARBA00001935"/>
    </source>
</evidence>
<evidence type="ECO:0000256" key="6">
    <source>
        <dbReference type="ARBA" id="ARBA00011164"/>
    </source>
</evidence>
<evidence type="ECO:0000256" key="8">
    <source>
        <dbReference type="ARBA" id="ARBA00015947"/>
    </source>
</evidence>
<keyword evidence="15" id="KW-0460">Magnesium</keyword>
<dbReference type="InterPro" id="IPR033944">
    <property type="entry name" value="Cyt_c_oxase_su1_dom"/>
</dbReference>
<evidence type="ECO:0000259" key="26">
    <source>
        <dbReference type="PROSITE" id="PS50855"/>
    </source>
</evidence>
<evidence type="ECO:0000313" key="27">
    <source>
        <dbReference type="EMBL" id="ALO71139.1"/>
    </source>
</evidence>
<feature type="transmembrane region" description="Helical" evidence="25">
    <location>
        <begin position="102"/>
        <end position="124"/>
    </location>
</feature>
<comment type="cofactor">
    <cofactor evidence="1">
        <name>Cu cation</name>
        <dbReference type="ChEBI" id="CHEBI:23378"/>
    </cofactor>
</comment>
<accession>A0A0S2M8Z5</accession>
<keyword evidence="18 25" id="KW-1133">Transmembrane helix</keyword>
<dbReference type="GO" id="GO:0046872">
    <property type="term" value="F:metal ion binding"/>
    <property type="evidence" value="ECO:0007669"/>
    <property type="project" value="UniProtKB-KW"/>
</dbReference>
<dbReference type="GO" id="GO:0005743">
    <property type="term" value="C:mitochondrial inner membrane"/>
    <property type="evidence" value="ECO:0007669"/>
    <property type="project" value="UniProtKB-SubCell"/>
</dbReference>
<feature type="transmembrane region" description="Helical" evidence="25">
    <location>
        <begin position="241"/>
        <end position="257"/>
    </location>
</feature>
<feature type="transmembrane region" description="Helical" evidence="25">
    <location>
        <begin position="181"/>
        <end position="208"/>
    </location>
</feature>
<evidence type="ECO:0000256" key="5">
    <source>
        <dbReference type="ARBA" id="ARBA00009578"/>
    </source>
</evidence>
<feature type="transmembrane region" description="Helical" evidence="25">
    <location>
        <begin position="55"/>
        <end position="81"/>
    </location>
</feature>
<evidence type="ECO:0000256" key="22">
    <source>
        <dbReference type="ARBA" id="ARBA00023136"/>
    </source>
</evidence>
<keyword evidence="12 24" id="KW-0812">Transmembrane</keyword>
<evidence type="ECO:0000256" key="7">
    <source>
        <dbReference type="ARBA" id="ARBA00012949"/>
    </source>
</evidence>
<dbReference type="PANTHER" id="PTHR10422">
    <property type="entry name" value="CYTOCHROME C OXIDASE SUBUNIT 1"/>
    <property type="match status" value="1"/>
</dbReference>
<dbReference type="AlphaFoldDB" id="A0A0S2M8Z5"/>
<dbReference type="GO" id="GO:0045277">
    <property type="term" value="C:respiratory chain complex IV"/>
    <property type="evidence" value="ECO:0007669"/>
    <property type="project" value="InterPro"/>
</dbReference>
<dbReference type="PRINTS" id="PR01165">
    <property type="entry name" value="CYCOXIDASEI"/>
</dbReference>
<dbReference type="CDD" id="cd01663">
    <property type="entry name" value="Cyt_c_Oxidase_I"/>
    <property type="match status" value="1"/>
</dbReference>
<feature type="transmembrane region" description="Helical" evidence="25">
    <location>
        <begin position="12"/>
        <end position="35"/>
    </location>
</feature>
<dbReference type="EC" id="7.1.1.9" evidence="7 24"/>
<evidence type="ECO:0000256" key="25">
    <source>
        <dbReference type="SAM" id="Phobius"/>
    </source>
</evidence>
<keyword evidence="9 24" id="KW-0813">Transport</keyword>
<feature type="transmembrane region" description="Helical" evidence="25">
    <location>
        <begin position="448"/>
        <end position="471"/>
    </location>
</feature>
<evidence type="ECO:0000256" key="24">
    <source>
        <dbReference type="RuleBase" id="RU000369"/>
    </source>
</evidence>
<comment type="pathway">
    <text evidence="4 24">Energy metabolism; oxidative phosphorylation.</text>
</comment>
<evidence type="ECO:0000256" key="21">
    <source>
        <dbReference type="ARBA" id="ARBA00023128"/>
    </source>
</evidence>
<evidence type="ECO:0000256" key="9">
    <source>
        <dbReference type="ARBA" id="ARBA00022448"/>
    </source>
</evidence>
<evidence type="ECO:0000256" key="10">
    <source>
        <dbReference type="ARBA" id="ARBA00022617"/>
    </source>
</evidence>
<dbReference type="PROSITE" id="PS50855">
    <property type="entry name" value="COX1"/>
    <property type="match status" value="1"/>
</dbReference>
<dbReference type="PROSITE" id="PS00077">
    <property type="entry name" value="COX1_CUB"/>
    <property type="match status" value="1"/>
</dbReference>
<comment type="subunit">
    <text evidence="6">Component of the cytochrome c oxidase (complex IV, CIV), a multisubunit enzyme composed of a catalytic core of 3 subunits and several supernumerary subunits. The complex exists as a monomer or a dimer and forms supercomplexes (SCs) in the inner mitochondrial membrane with ubiquinol-cytochrome c oxidoreductase (cytochrome b-c1 complex, complex III, CIII).</text>
</comment>